<evidence type="ECO:0000313" key="1">
    <source>
        <dbReference type="EMBL" id="MCI09221.1"/>
    </source>
</evidence>
<keyword evidence="2" id="KW-1185">Reference proteome</keyword>
<protein>
    <submittedName>
        <fullName evidence="1">Uncharacterized protein</fullName>
    </submittedName>
</protein>
<dbReference type="Proteomes" id="UP000265520">
    <property type="component" value="Unassembled WGS sequence"/>
</dbReference>
<proteinExistence type="predicted"/>
<comment type="caution">
    <text evidence="1">The sequence shown here is derived from an EMBL/GenBank/DDBJ whole genome shotgun (WGS) entry which is preliminary data.</text>
</comment>
<organism evidence="1 2">
    <name type="scientific">Trifolium medium</name>
    <dbReference type="NCBI Taxonomy" id="97028"/>
    <lineage>
        <taxon>Eukaryota</taxon>
        <taxon>Viridiplantae</taxon>
        <taxon>Streptophyta</taxon>
        <taxon>Embryophyta</taxon>
        <taxon>Tracheophyta</taxon>
        <taxon>Spermatophyta</taxon>
        <taxon>Magnoliopsida</taxon>
        <taxon>eudicotyledons</taxon>
        <taxon>Gunneridae</taxon>
        <taxon>Pentapetalae</taxon>
        <taxon>rosids</taxon>
        <taxon>fabids</taxon>
        <taxon>Fabales</taxon>
        <taxon>Fabaceae</taxon>
        <taxon>Papilionoideae</taxon>
        <taxon>50 kb inversion clade</taxon>
        <taxon>NPAAA clade</taxon>
        <taxon>Hologalegina</taxon>
        <taxon>IRL clade</taxon>
        <taxon>Trifolieae</taxon>
        <taxon>Trifolium</taxon>
    </lineage>
</organism>
<dbReference type="AlphaFoldDB" id="A0A392PAQ3"/>
<reference evidence="1 2" key="1">
    <citation type="journal article" date="2018" name="Front. Plant Sci.">
        <title>Red Clover (Trifolium pratense) and Zigzag Clover (T. medium) - A Picture of Genomic Similarities and Differences.</title>
        <authorList>
            <person name="Dluhosova J."/>
            <person name="Istvanek J."/>
            <person name="Nedelnik J."/>
            <person name="Repkova J."/>
        </authorList>
    </citation>
    <scope>NUCLEOTIDE SEQUENCE [LARGE SCALE GENOMIC DNA]</scope>
    <source>
        <strain evidence="2">cv. 10/8</strain>
        <tissue evidence="1">Leaf</tissue>
    </source>
</reference>
<dbReference type="EMBL" id="LXQA010071802">
    <property type="protein sequence ID" value="MCI09221.1"/>
    <property type="molecule type" value="Genomic_DNA"/>
</dbReference>
<sequence length="197" mass="21584">LETFYNGLIPNSKAMLDASSGGDLISKSYTEGFAFIESITANTYQWPTARANHAPAKKTAGIHEVSKITALATQIAQIHNMMKTLMTPLVLPTVQAEPVKVVTDDAEVAFVYCDDGHLFADCPGNPVSVNYVANYSKNNNPYSTTYNPGWKNHPNFSCTAPQNQHKAPAVPPGFAAQGNSQLEKILKNFMHEQEDYF</sequence>
<evidence type="ECO:0000313" key="2">
    <source>
        <dbReference type="Proteomes" id="UP000265520"/>
    </source>
</evidence>
<feature type="non-terminal residue" evidence="1">
    <location>
        <position position="1"/>
    </location>
</feature>
<name>A0A392PAQ3_9FABA</name>
<accession>A0A392PAQ3</accession>